<dbReference type="InterPro" id="IPR050534">
    <property type="entry name" value="Coronavir_polyprotein_1ab"/>
</dbReference>
<dbReference type="Pfam" id="PF13604">
    <property type="entry name" value="AAA_30"/>
    <property type="match status" value="1"/>
</dbReference>
<protein>
    <submittedName>
        <fullName evidence="3">Relaxase domain-containing protein</fullName>
    </submittedName>
</protein>
<organism evidence="3 4">
    <name type="scientific">Candidatus Nitrobium versatile</name>
    <dbReference type="NCBI Taxonomy" id="2884831"/>
    <lineage>
        <taxon>Bacteria</taxon>
        <taxon>Pseudomonadati</taxon>
        <taxon>Nitrospirota</taxon>
        <taxon>Nitrospiria</taxon>
        <taxon>Nitrospirales</taxon>
        <taxon>Nitrospiraceae</taxon>
        <taxon>Candidatus Nitrobium</taxon>
    </lineage>
</organism>
<dbReference type="CDD" id="cd18809">
    <property type="entry name" value="SF1_C_RecD"/>
    <property type="match status" value="1"/>
</dbReference>
<name>A0A953J266_9BACT</name>
<dbReference type="NCBIfam" id="TIGR02686">
    <property type="entry name" value="relax_trwC"/>
    <property type="match status" value="1"/>
</dbReference>
<dbReference type="CDD" id="cd17933">
    <property type="entry name" value="DEXSc_RecD-like"/>
    <property type="match status" value="1"/>
</dbReference>
<dbReference type="SUPFAM" id="SSF52540">
    <property type="entry name" value="P-loop containing nucleoside triphosphate hydrolases"/>
    <property type="match status" value="2"/>
</dbReference>
<dbReference type="SUPFAM" id="SSF55464">
    <property type="entry name" value="Origin of replication-binding domain, RBD-like"/>
    <property type="match status" value="1"/>
</dbReference>
<dbReference type="Gene3D" id="3.40.50.300">
    <property type="entry name" value="P-loop containing nucleotide triphosphate hydrolases"/>
    <property type="match status" value="2"/>
</dbReference>
<gene>
    <name evidence="3" type="ORF">K8I29_01575</name>
</gene>
<feature type="domain" description="TrwC relaxase" evidence="2">
    <location>
        <begin position="7"/>
        <end position="289"/>
    </location>
</feature>
<dbReference type="NCBIfam" id="NF041492">
    <property type="entry name" value="MobF"/>
    <property type="match status" value="1"/>
</dbReference>
<dbReference type="InterPro" id="IPR027417">
    <property type="entry name" value="P-loop_NTPase"/>
</dbReference>
<feature type="compositionally biased region" description="Basic and acidic residues" evidence="1">
    <location>
        <begin position="960"/>
        <end position="977"/>
    </location>
</feature>
<evidence type="ECO:0000313" key="4">
    <source>
        <dbReference type="Proteomes" id="UP000705867"/>
    </source>
</evidence>
<evidence type="ECO:0000313" key="3">
    <source>
        <dbReference type="EMBL" id="MBZ0154888.1"/>
    </source>
</evidence>
<dbReference type="Proteomes" id="UP000705867">
    <property type="component" value="Unassembled WGS sequence"/>
</dbReference>
<dbReference type="PANTHER" id="PTHR43788">
    <property type="entry name" value="DNA2/NAM7 HELICASE FAMILY MEMBER"/>
    <property type="match status" value="1"/>
</dbReference>
<evidence type="ECO:0000256" key="1">
    <source>
        <dbReference type="SAM" id="MobiDB-lite"/>
    </source>
</evidence>
<reference evidence="3" key="2">
    <citation type="submission" date="2021-08" db="EMBL/GenBank/DDBJ databases">
        <authorList>
            <person name="Dalcin Martins P."/>
        </authorList>
    </citation>
    <scope>NUCLEOTIDE SEQUENCE</scope>
    <source>
        <strain evidence="3">MAG_39</strain>
    </source>
</reference>
<comment type="caution">
    <text evidence="3">The sequence shown here is derived from an EMBL/GenBank/DDBJ whole genome shotgun (WGS) entry which is preliminary data.</text>
</comment>
<dbReference type="InterPro" id="IPR014059">
    <property type="entry name" value="TraI/TrwC_relax"/>
</dbReference>
<feature type="compositionally biased region" description="Polar residues" evidence="1">
    <location>
        <begin position="926"/>
        <end position="943"/>
    </location>
</feature>
<sequence>MLSIGRMYTHFEQYTSKEDYYTKTEGTWHGKGAELQGLSGTVEKEQFHNIRAGKNPSGEQQLVPDGVNGKHRDGYDLTFSAPKSVSMLREFGGEEIRAAIDRAWDRSIEMTMRHVEENFIQARHTTDGHTEKVSTGDAIWAKFDHETSRELDPQKHSHITLMNATYNEQTGKWQALSNEALYNNKMYIGQYQRNEFAIELKNELVKIGCNVEFQADHKGLFEVKGFSKDDLKEFSRRSEQIKEKLETIRKQYPNASPAKQAEIAAIGSRAEKQDVNMEMVRESWKERAEGIGINQNTIRGRLQHQSEREYEAGVSSQEPKPNEYNLIRQAARILNENESTFTKEKLLRVAGKLSIGVHRISDLERAFSRMAKSEELIHLGSRIDRQGGKTEWYTTQEMLQAEKEIVQKVKDGQGKAEAPMPKQEALESLKKYEAERQQSRDSNFAFTEGQRRAAEHILTSKDRVIGIQGDAGTGKTTFLDAVREIAENRGYKVRGLSFTGKAASEIELKSSIKSQTTYSFLEKRLDPSETLVPGREIWIVDEASMTGSCQLKDILDKAEETDAKVVLVGDTKQLQSIEAGRIFSSLQTRSMNITKLEENLRQKRDDYKEIVKDIKEKQMGRAFEKMEATGKVHEIADRKERMGTIVKDYASCNNFKETIIVTARNKDRNELNADIRRELKEQGRLAEKEHTFTVRESKNLTGTDRHFAQAYREGDFIYTREAGINGRAGTEAKVESLDYDRHIMTVTNKDGGNREIDLKKYGDKLSAYTEKQQSFSAGDKIVFLKNDKKLGVQNGITGELQSINKDGNMTVRTESGKDIPFNIKEYQYIDHGYAVTDYKSQGQTARNVIYHADTSKGVNYNQAYVAITRGKEDLQIYTEDKNAFKENVVNEVVKTSTLDYSAPEKSGYTDSFLNVYLNTSDQLSGSKTYGNENGHSRSYNANDASFDVSDRSFDNTAAEMSKDAAEDRAVSIPHEGR</sequence>
<proteinExistence type="predicted"/>
<feature type="region of interest" description="Disordered" evidence="1">
    <location>
        <begin position="926"/>
        <end position="977"/>
    </location>
</feature>
<dbReference type="InterPro" id="IPR014862">
    <property type="entry name" value="TrwC"/>
</dbReference>
<dbReference type="EMBL" id="JAIOIV010000015">
    <property type="protein sequence ID" value="MBZ0154888.1"/>
    <property type="molecule type" value="Genomic_DNA"/>
</dbReference>
<dbReference type="AlphaFoldDB" id="A0A953J266"/>
<accession>A0A953J266</accession>
<evidence type="ECO:0000259" key="2">
    <source>
        <dbReference type="Pfam" id="PF08751"/>
    </source>
</evidence>
<dbReference type="Pfam" id="PF08751">
    <property type="entry name" value="TrwC"/>
    <property type="match status" value="1"/>
</dbReference>
<reference evidence="3" key="1">
    <citation type="journal article" date="2021" name="bioRxiv">
        <title>Unraveling nitrogen, sulfur and carbon metabolic pathways and microbial community transcriptional responses to substrate deprivation and toxicity stresses in a bioreactor mimicking anoxic brackish coastal sediment conditions.</title>
        <authorList>
            <person name="Martins P.D."/>
            <person name="Echeveste M.J."/>
            <person name="Arshad A."/>
            <person name="Kurth J."/>
            <person name="Ouboter H."/>
            <person name="Jetten M.S.M."/>
            <person name="Welte C.U."/>
        </authorList>
    </citation>
    <scope>NUCLEOTIDE SEQUENCE</scope>
    <source>
        <strain evidence="3">MAG_39</strain>
    </source>
</reference>